<evidence type="ECO:0000256" key="12">
    <source>
        <dbReference type="PIRSR" id="PIRSR605478-3"/>
    </source>
</evidence>
<dbReference type="InterPro" id="IPR020826">
    <property type="entry name" value="Transketolase_BS"/>
</dbReference>
<dbReference type="NCBIfam" id="TIGR00232">
    <property type="entry name" value="tktlase_bact"/>
    <property type="match status" value="1"/>
</dbReference>
<evidence type="ECO:0000256" key="7">
    <source>
        <dbReference type="ARBA" id="ARBA00023052"/>
    </source>
</evidence>
<evidence type="ECO:0000256" key="6">
    <source>
        <dbReference type="ARBA" id="ARBA00022842"/>
    </source>
</evidence>
<feature type="binding site" evidence="13">
    <location>
        <position position="151"/>
    </location>
    <ligand>
        <name>Mg(2+)</name>
        <dbReference type="ChEBI" id="CHEBI:18420"/>
    </ligand>
</feature>
<accession>A0AAI8AMX7</accession>
<dbReference type="AlphaFoldDB" id="A0AAI8AMX7"/>
<feature type="active site" description="Proton donor" evidence="10">
    <location>
        <position position="384"/>
    </location>
</feature>
<dbReference type="Pfam" id="PF00456">
    <property type="entry name" value="Transketolase_N"/>
    <property type="match status" value="1"/>
</dbReference>
<evidence type="ECO:0000256" key="13">
    <source>
        <dbReference type="PIRSR" id="PIRSR605478-4"/>
    </source>
</evidence>
<evidence type="ECO:0000256" key="9">
    <source>
        <dbReference type="NCBIfam" id="TIGR00232"/>
    </source>
</evidence>
<dbReference type="Gene3D" id="3.40.50.970">
    <property type="match status" value="2"/>
</dbReference>
<feature type="binding site" evidence="11">
    <location>
        <position position="28"/>
    </location>
    <ligand>
        <name>substrate</name>
    </ligand>
</feature>
<keyword evidence="4" id="KW-0808">Transferase</keyword>
<dbReference type="InterPro" id="IPR009014">
    <property type="entry name" value="Transketo_C/PFOR_II"/>
</dbReference>
<organism evidence="16 17">
    <name type="scientific">Mesomycoplasma hyorhinis SK76</name>
    <dbReference type="NCBI Taxonomy" id="1118964"/>
    <lineage>
        <taxon>Bacteria</taxon>
        <taxon>Bacillati</taxon>
        <taxon>Mycoplasmatota</taxon>
        <taxon>Mycoplasmoidales</taxon>
        <taxon>Metamycoplasmataceae</taxon>
        <taxon>Mesomycoplasma</taxon>
    </lineage>
</organism>
<comment type="cofactor">
    <cofactor evidence="12">
        <name>thiamine diphosphate</name>
        <dbReference type="ChEBI" id="CHEBI:58937"/>
    </cofactor>
    <text evidence="12">Binds 1 thiamine pyrophosphate per subunit. During the reaction, the substrate forms a covalent intermediate with the cofactor.</text>
</comment>
<comment type="catalytic activity">
    <reaction evidence="8">
        <text>D-sedoheptulose 7-phosphate + D-glyceraldehyde 3-phosphate = aldehydo-D-ribose 5-phosphate + D-xylulose 5-phosphate</text>
        <dbReference type="Rhea" id="RHEA:10508"/>
        <dbReference type="ChEBI" id="CHEBI:57483"/>
        <dbReference type="ChEBI" id="CHEBI:57737"/>
        <dbReference type="ChEBI" id="CHEBI:58273"/>
        <dbReference type="ChEBI" id="CHEBI:59776"/>
        <dbReference type="EC" id="2.2.1.1"/>
    </reaction>
</comment>
<dbReference type="SUPFAM" id="SSF52518">
    <property type="entry name" value="Thiamin diphosphate-binding fold (THDP-binding)"/>
    <property type="match status" value="2"/>
</dbReference>
<feature type="binding site" evidence="11">
    <location>
        <position position="254"/>
    </location>
    <ligand>
        <name>substrate</name>
    </ligand>
</feature>
<feature type="binding site" evidence="13">
    <location>
        <position position="183"/>
    </location>
    <ligand>
        <name>Mg(2+)</name>
        <dbReference type="ChEBI" id="CHEBI:18420"/>
    </ligand>
</feature>
<dbReference type="KEGG" id="mhs:MOS_405"/>
<dbReference type="SMART" id="SM00861">
    <property type="entry name" value="Transket_pyr"/>
    <property type="match status" value="1"/>
</dbReference>
<dbReference type="RefSeq" id="WP_015084159.1">
    <property type="nucleotide sequence ID" value="NC_019552.1"/>
</dbReference>
<dbReference type="Gene3D" id="3.40.50.920">
    <property type="match status" value="1"/>
</dbReference>
<dbReference type="Pfam" id="PF22613">
    <property type="entry name" value="Transketolase_C_1"/>
    <property type="match status" value="1"/>
</dbReference>
<feature type="binding site" evidence="12">
    <location>
        <position position="152"/>
    </location>
    <ligand>
        <name>thiamine diphosphate</name>
        <dbReference type="ChEBI" id="CHEBI:58937"/>
    </ligand>
</feature>
<evidence type="ECO:0000256" key="8">
    <source>
        <dbReference type="ARBA" id="ARBA00049473"/>
    </source>
</evidence>
<dbReference type="PANTHER" id="PTHR43522">
    <property type="entry name" value="TRANSKETOLASE"/>
    <property type="match status" value="1"/>
</dbReference>
<feature type="binding site" evidence="12">
    <location>
        <position position="181"/>
    </location>
    <ligand>
        <name>thiamine diphosphate</name>
        <dbReference type="ChEBI" id="CHEBI:58937"/>
    </ligand>
</feature>
<dbReference type="CDD" id="cd07033">
    <property type="entry name" value="TPP_PYR_DXS_TK_like"/>
    <property type="match status" value="1"/>
</dbReference>
<dbReference type="InterPro" id="IPR005474">
    <property type="entry name" value="Transketolase_N"/>
</dbReference>
<feature type="domain" description="Transketolase-like pyrimidine-binding" evidence="15">
    <location>
        <begin position="328"/>
        <end position="499"/>
    </location>
</feature>
<feature type="binding site" evidence="11">
    <location>
        <position position="358"/>
    </location>
    <ligand>
        <name>substrate</name>
    </ligand>
</feature>
<evidence type="ECO:0000256" key="5">
    <source>
        <dbReference type="ARBA" id="ARBA00022723"/>
    </source>
</evidence>
<dbReference type="EMBL" id="CP003914">
    <property type="protein sequence ID" value="AFX74329.1"/>
    <property type="molecule type" value="Genomic_DNA"/>
</dbReference>
<sequence>MHKNIEELAINTLKMNGVAAVNQANSGHPGIVLSAANIVHTLFTRHMNFDPQNPQWINRDRFILSVGHGSALLYSLLRVIGLISKEDLKQFRQLNSKTPGHPEYRHTKGVEATTGPLGQGIAIATGVAIAQAHLEVKFKEIDHYTYVLCGDGDIQEGVANEAFSLAGHLRLNKLIVLYDSNNIQLDTRVEATFTEDVKEKMTALGFNYILVEKNEVDAIDQAITKAKQSNLPSFIEVKTIIGEGAPKANTSEVHGAPLGKDIEVLKQNLNWTYDEFELPQEVKKFYEDTLIKRSQNAFNNFKVSKELQNWILASDKEQKIEIDIKENIATRASSGAVIEHLNKNLESWIGGSADLSSSTKAKGADGDFSIKNRKGRNILFGVREFAMAAIANGLALHSHFKPFVSTFFVFADYLKPALRLSSLMQLPVTYIFTHDSVQVGEDGPTHEPIEQLAMLRSVPNLNVLRPADEKEVKASYEIAINSKLTPTVIVLTRQNITSLANTNQEEFKKGAYLVRKSKSKFAVIATGSELAIAQEIANELDFNLISLSNWQNTPIWDASKAVSIELASTFGWTKHASLNIGIDTFGISAPVKDILKQIGFEKEAIIKKIKTFVNK</sequence>
<evidence type="ECO:0000313" key="17">
    <source>
        <dbReference type="Proteomes" id="UP000009399"/>
    </source>
</evidence>
<evidence type="ECO:0000256" key="4">
    <source>
        <dbReference type="ARBA" id="ARBA00022679"/>
    </source>
</evidence>
<name>A0AAI8AMX7_MESHY</name>
<feature type="binding site" evidence="12">
    <location>
        <begin position="115"/>
        <end position="117"/>
    </location>
    <ligand>
        <name>thiamine diphosphate</name>
        <dbReference type="ChEBI" id="CHEBI:58937"/>
    </ligand>
</feature>
<feature type="binding site" evidence="11">
    <location>
        <position position="446"/>
    </location>
    <ligand>
        <name>substrate</name>
    </ligand>
</feature>
<feature type="binding site" evidence="13">
    <location>
        <position position="181"/>
    </location>
    <ligand>
        <name>Mg(2+)</name>
        <dbReference type="ChEBI" id="CHEBI:18420"/>
    </ligand>
</feature>
<dbReference type="InterPro" id="IPR029061">
    <property type="entry name" value="THDP-binding"/>
</dbReference>
<evidence type="ECO:0000256" key="1">
    <source>
        <dbReference type="ARBA" id="ARBA00007131"/>
    </source>
</evidence>
<evidence type="ECO:0000256" key="10">
    <source>
        <dbReference type="PIRSR" id="PIRSR605478-1"/>
    </source>
</evidence>
<dbReference type="NCBIfam" id="NF004558">
    <property type="entry name" value="PRK05899.2-4"/>
    <property type="match status" value="1"/>
</dbReference>
<evidence type="ECO:0000313" key="16">
    <source>
        <dbReference type="EMBL" id="AFX74329.1"/>
    </source>
</evidence>
<feature type="binding site" evidence="11">
    <location>
        <position position="434"/>
    </location>
    <ligand>
        <name>substrate</name>
    </ligand>
</feature>
<evidence type="ECO:0000259" key="15">
    <source>
        <dbReference type="SMART" id="SM00861"/>
    </source>
</evidence>
<dbReference type="FunFam" id="3.40.50.970:FF:000004">
    <property type="entry name" value="Transketolase"/>
    <property type="match status" value="1"/>
</dbReference>
<keyword evidence="7 12" id="KW-0786">Thiamine pyrophosphate</keyword>
<feature type="site" description="Important for catalytic activity" evidence="14">
    <location>
        <position position="28"/>
    </location>
</feature>
<feature type="binding site" evidence="11">
    <location>
        <position position="442"/>
    </location>
    <ligand>
        <name>substrate</name>
    </ligand>
</feature>
<keyword evidence="6 13" id="KW-0460">Magnesium</keyword>
<dbReference type="InterPro" id="IPR005475">
    <property type="entry name" value="Transketolase-like_Pyr-bd"/>
</dbReference>
<dbReference type="Proteomes" id="UP000009399">
    <property type="component" value="Chromosome"/>
</dbReference>
<evidence type="ECO:0000256" key="2">
    <source>
        <dbReference type="ARBA" id="ARBA00011738"/>
    </source>
</evidence>
<dbReference type="SUPFAM" id="SSF52922">
    <property type="entry name" value="TK C-terminal domain-like"/>
    <property type="match status" value="1"/>
</dbReference>
<dbReference type="CDD" id="cd02012">
    <property type="entry name" value="TPP_TK"/>
    <property type="match status" value="1"/>
</dbReference>
<dbReference type="Pfam" id="PF02779">
    <property type="entry name" value="Transket_pyr"/>
    <property type="match status" value="1"/>
</dbReference>
<feature type="binding site" evidence="12">
    <location>
        <position position="68"/>
    </location>
    <ligand>
        <name>thiamine diphosphate</name>
        <dbReference type="ChEBI" id="CHEBI:58937"/>
    </ligand>
</feature>
<reference evidence="16 17" key="1">
    <citation type="journal article" date="2013" name="Genome Announc.">
        <title>Complete Genome Sequence of Mycoplasma hyorhinis Strain SK76.</title>
        <authorList>
            <person name="Goodison S."/>
            <person name="Urquidi V."/>
            <person name="Kumar D."/>
            <person name="Reyes L."/>
            <person name="Rosser C.J."/>
        </authorList>
    </citation>
    <scope>NUCLEOTIDE SEQUENCE [LARGE SCALE GENOMIC DNA]</scope>
    <source>
        <strain evidence="16 17">SK76</strain>
    </source>
</reference>
<dbReference type="GO" id="GO:0004802">
    <property type="term" value="F:transketolase activity"/>
    <property type="evidence" value="ECO:0007669"/>
    <property type="project" value="UniProtKB-UniRule"/>
</dbReference>
<dbReference type="GO" id="GO:0005829">
    <property type="term" value="C:cytosol"/>
    <property type="evidence" value="ECO:0007669"/>
    <property type="project" value="TreeGrafter"/>
</dbReference>
<comment type="similarity">
    <text evidence="1">Belongs to the transketolase family.</text>
</comment>
<feature type="binding site" evidence="12">
    <location>
        <position position="410"/>
    </location>
    <ligand>
        <name>thiamine diphosphate</name>
        <dbReference type="ChEBI" id="CHEBI:58937"/>
    </ligand>
</feature>
<evidence type="ECO:0000256" key="11">
    <source>
        <dbReference type="PIRSR" id="PIRSR605478-2"/>
    </source>
</evidence>
<dbReference type="InterPro" id="IPR005478">
    <property type="entry name" value="Transketolase_bac-like"/>
</dbReference>
<comment type="cofactor">
    <cofactor evidence="13">
        <name>Mg(2+)</name>
        <dbReference type="ChEBI" id="CHEBI:18420"/>
    </cofactor>
    <text evidence="13">Binds 1 Mg(2+) ion per subunit. Can also utilize other divalent metal cations, such as Ca(2+), Mn(2+) and Co(2+).</text>
</comment>
<feature type="binding site" evidence="11">
    <location>
        <position position="493"/>
    </location>
    <ligand>
        <name>substrate</name>
    </ligand>
</feature>
<dbReference type="InterPro" id="IPR033247">
    <property type="entry name" value="Transketolase_fam"/>
</dbReference>
<protein>
    <recommendedName>
        <fullName evidence="3 9">Transketolase</fullName>
        <ecNumber evidence="3 9">2.2.1.1</ecNumber>
    </recommendedName>
</protein>
<proteinExistence type="inferred from homology"/>
<dbReference type="PROSITE" id="PS00802">
    <property type="entry name" value="TRANSKETOLASE_2"/>
    <property type="match status" value="1"/>
</dbReference>
<feature type="binding site" evidence="11">
    <location>
        <position position="331"/>
    </location>
    <ligand>
        <name>substrate</name>
    </ligand>
</feature>
<dbReference type="GO" id="GO:0006098">
    <property type="term" value="P:pentose-phosphate shunt"/>
    <property type="evidence" value="ECO:0007669"/>
    <property type="project" value="TreeGrafter"/>
</dbReference>
<gene>
    <name evidence="16" type="ORF">MOS_405</name>
</gene>
<comment type="subunit">
    <text evidence="2">Homodimer.</text>
</comment>
<evidence type="ECO:0000256" key="14">
    <source>
        <dbReference type="PIRSR" id="PIRSR605478-5"/>
    </source>
</evidence>
<dbReference type="GO" id="GO:0046872">
    <property type="term" value="F:metal ion binding"/>
    <property type="evidence" value="ECO:0007669"/>
    <property type="project" value="UniProtKB-KW"/>
</dbReference>
<dbReference type="PANTHER" id="PTHR43522:SF2">
    <property type="entry name" value="TRANSKETOLASE 1-RELATED"/>
    <property type="match status" value="1"/>
</dbReference>
<dbReference type="InterPro" id="IPR055152">
    <property type="entry name" value="Transketolase-like_C_2"/>
</dbReference>
<dbReference type="EC" id="2.2.1.1" evidence="3 9"/>
<feature type="site" description="Important for catalytic activity" evidence="14">
    <location>
        <position position="254"/>
    </location>
</feature>
<feature type="binding site" evidence="12">
    <location>
        <position position="254"/>
    </location>
    <ligand>
        <name>thiamine diphosphate</name>
        <dbReference type="ChEBI" id="CHEBI:58937"/>
    </ligand>
</feature>
<evidence type="ECO:0000256" key="3">
    <source>
        <dbReference type="ARBA" id="ARBA00013152"/>
    </source>
</evidence>
<keyword evidence="5 13" id="KW-0479">Metal-binding</keyword>